<protein>
    <submittedName>
        <fullName evidence="3">Uncharacterized protein</fullName>
    </submittedName>
</protein>
<evidence type="ECO:0000313" key="2">
    <source>
        <dbReference type="EMBL" id="AKF16090.1"/>
    </source>
</evidence>
<dbReference type="RefSeq" id="WP_172685916.1">
    <property type="nucleotide sequence ID" value="NZ_AP024182.1"/>
</dbReference>
<accession>A0A0F7IFN7</accession>
<evidence type="ECO:0000256" key="1">
    <source>
        <dbReference type="SAM" id="MobiDB-lite"/>
    </source>
</evidence>
<evidence type="ECO:0000313" key="3">
    <source>
        <dbReference type="EMBL" id="AKG90588.1"/>
    </source>
</evidence>
<proteinExistence type="predicted"/>
<dbReference type="EMBL" id="KF439868">
    <property type="protein sequence ID" value="AKG90588.1"/>
    <property type="molecule type" value="Genomic_DNA"/>
</dbReference>
<organism evidence="3">
    <name type="scientific">Rhodococcus hoagii</name>
    <name type="common">Corynebacterium equii</name>
    <dbReference type="NCBI Taxonomy" id="43767"/>
    <lineage>
        <taxon>Bacteria</taxon>
        <taxon>Bacillati</taxon>
        <taxon>Actinomycetota</taxon>
        <taxon>Actinomycetes</taxon>
        <taxon>Mycobacteriales</taxon>
        <taxon>Nocardiaceae</taxon>
        <taxon>Prescottella</taxon>
    </lineage>
</organism>
<gene>
    <name evidence="2" type="ORF">pVAPN2012_1390</name>
    <name evidence="3" type="ORF">pVAPN_1390</name>
</gene>
<geneLocation type="plasmid" evidence="2">
    <name>pVAPN2012</name>
</geneLocation>
<feature type="region of interest" description="Disordered" evidence="1">
    <location>
        <begin position="84"/>
        <end position="118"/>
    </location>
</feature>
<dbReference type="AlphaFoldDB" id="A0A0F7IFN7"/>
<dbReference type="EMBL" id="KP851975">
    <property type="protein sequence ID" value="AKF16090.1"/>
    <property type="molecule type" value="Genomic_DNA"/>
</dbReference>
<keyword evidence="3" id="KW-0614">Plasmid</keyword>
<name>A0A0F7IFN7_RHOHA</name>
<sequence>MAAKYECDGCGVAACDLPDGVDPAEVFLKVPEGQVLCQACIMAVQQGSGTWSAPIRGDLPPYHDWEGDPIVADDRPKTAADYWRDAQAGAPAERDSAPAGGILGFSSEPFVQEYRPEQ</sequence>
<reference evidence="3" key="1">
    <citation type="journal article" date="2015" name="Infect. Immun.">
        <title>An Invertron-Like Linear Plasmid Mediates Intracellular Survival and Virulence in Bovine Isolates of Rhodococcus equi.</title>
        <authorList>
            <person name="Valero-Rello A."/>
            <person name="Hapeshi A."/>
            <person name="Anastasi E."/>
            <person name="Alvarez S."/>
            <person name="Scortti M."/>
            <person name="Meijer W.G."/>
            <person name="MacArthur I."/>
            <person name="Vazquez-Boland J.A."/>
        </authorList>
    </citation>
    <scope>NUCLEOTIDE SEQUENCE</scope>
    <source>
        <strain evidence="3">PAM1571</strain>
        <strain evidence="2">PAM2012</strain>
        <plasmid evidence="3">pVAPN1571</plasmid>
        <plasmid evidence="2">pVAPN2012</plasmid>
    </source>
</reference>
<geneLocation type="plasmid" evidence="3">
    <name>pVAPN1571</name>
</geneLocation>